<gene>
    <name evidence="3" type="ORF">V3I05_00865</name>
</gene>
<keyword evidence="4" id="KW-1185">Reference proteome</keyword>
<evidence type="ECO:0000256" key="2">
    <source>
        <dbReference type="HAMAP-Rule" id="MF_00048"/>
    </source>
</evidence>
<dbReference type="InterPro" id="IPR011335">
    <property type="entry name" value="Restrct_endonuc-II-like"/>
</dbReference>
<dbReference type="InterPro" id="IPR003509">
    <property type="entry name" value="UPF0102_YraN-like"/>
</dbReference>
<evidence type="ECO:0000313" key="4">
    <source>
        <dbReference type="Proteomes" id="UP001434737"/>
    </source>
</evidence>
<dbReference type="NCBIfam" id="NF009152">
    <property type="entry name" value="PRK12497.2-4"/>
    <property type="match status" value="1"/>
</dbReference>
<dbReference type="Proteomes" id="UP001434737">
    <property type="component" value="Chromosome"/>
</dbReference>
<dbReference type="HAMAP" id="MF_00048">
    <property type="entry name" value="UPF0102"/>
    <property type="match status" value="1"/>
</dbReference>
<reference evidence="3 4" key="1">
    <citation type="submission" date="2024-02" db="EMBL/GenBank/DDBJ databases">
        <title>Genome and pathogenicity analysis of Helicobacter mastomyrinus isolated from mice.</title>
        <authorList>
            <person name="Zhu L."/>
        </authorList>
    </citation>
    <scope>NUCLEOTIDE SEQUENCE [LARGE SCALE GENOMIC DNA]</scope>
    <source>
        <strain evidence="3 4">Hm-17</strain>
    </source>
</reference>
<comment type="similarity">
    <text evidence="1 2">Belongs to the UPF0102 family.</text>
</comment>
<dbReference type="PANTHER" id="PTHR34039:SF1">
    <property type="entry name" value="UPF0102 PROTEIN YRAN"/>
    <property type="match status" value="1"/>
</dbReference>
<accession>A0ABZ3F7U5</accession>
<protein>
    <recommendedName>
        <fullName evidence="2">UPF0102 protein V3I05_00865</fullName>
    </recommendedName>
</protein>
<dbReference type="Pfam" id="PF02021">
    <property type="entry name" value="UPF0102"/>
    <property type="match status" value="1"/>
</dbReference>
<dbReference type="PANTHER" id="PTHR34039">
    <property type="entry name" value="UPF0102 PROTEIN YRAN"/>
    <property type="match status" value="1"/>
</dbReference>
<organism evidence="3 4">
    <name type="scientific">Helicobacter mastomyrinus</name>
    <dbReference type="NCBI Taxonomy" id="287948"/>
    <lineage>
        <taxon>Bacteria</taxon>
        <taxon>Pseudomonadati</taxon>
        <taxon>Campylobacterota</taxon>
        <taxon>Epsilonproteobacteria</taxon>
        <taxon>Campylobacterales</taxon>
        <taxon>Helicobacteraceae</taxon>
        <taxon>Helicobacter</taxon>
    </lineage>
</organism>
<name>A0ABZ3F7U5_9HELI</name>
<dbReference type="InterPro" id="IPR011856">
    <property type="entry name" value="tRNA_endonuc-like_dom_sf"/>
</dbReference>
<sequence>MSRKKGDLAEESACIFLRERGFEIIERNFHARYGEIDIIAFRDDVLHFIEVKSGKNFEPLLNITPLKLTKLTKAIGLYLSTHNITKAYCLDALIIKNGKCELIENITLC</sequence>
<dbReference type="EMBL" id="CP145316">
    <property type="protein sequence ID" value="XAM18280.1"/>
    <property type="molecule type" value="Genomic_DNA"/>
</dbReference>
<evidence type="ECO:0000313" key="3">
    <source>
        <dbReference type="EMBL" id="XAM18280.1"/>
    </source>
</evidence>
<evidence type="ECO:0000256" key="1">
    <source>
        <dbReference type="ARBA" id="ARBA00006738"/>
    </source>
</evidence>
<dbReference type="Gene3D" id="3.40.1350.10">
    <property type="match status" value="1"/>
</dbReference>
<proteinExistence type="inferred from homology"/>
<dbReference type="SUPFAM" id="SSF52980">
    <property type="entry name" value="Restriction endonuclease-like"/>
    <property type="match status" value="1"/>
</dbReference>
<dbReference type="RefSeq" id="WP_300448870.1">
    <property type="nucleotide sequence ID" value="NZ_CP145316.1"/>
</dbReference>